<evidence type="ECO:0000313" key="2">
    <source>
        <dbReference type="Proteomes" id="UP001314796"/>
    </source>
</evidence>
<name>A0ABS2NRD1_9FIRM</name>
<comment type="caution">
    <text evidence="1">The sequence shown here is derived from an EMBL/GenBank/DDBJ whole genome shotgun (WGS) entry which is preliminary data.</text>
</comment>
<dbReference type="Gene3D" id="3.40.50.11190">
    <property type="match status" value="1"/>
</dbReference>
<reference evidence="1 2" key="1">
    <citation type="submission" date="2021-01" db="EMBL/GenBank/DDBJ databases">
        <title>Genomic Encyclopedia of Type Strains, Phase IV (KMG-IV): sequencing the most valuable type-strain genomes for metagenomic binning, comparative biology and taxonomic classification.</title>
        <authorList>
            <person name="Goeker M."/>
        </authorList>
    </citation>
    <scope>NUCLEOTIDE SEQUENCE [LARGE SCALE GENOMIC DNA]</scope>
    <source>
        <strain evidence="1 2">DSM 25890</strain>
    </source>
</reference>
<sequence length="337" mass="38261">MKLITFRTMGGAGIGYGHYFRCISLAEAFLRLNSEIKIVFIVNRGLEAIIRNTGHQTILEDSFDGDLLILEELKPDLIVFDSYLANDDYLKSLSQVSKLAIFDDNDDIYDSAIPDAIINGNIHGVELEYSKRKDGIYLLGTDYLIMKPEYWESMRASNVEVQREEKTNKRLKQSHDYKIMITTGGSDTHKLSLQILKELLNTDYTKMIIIGPSYSKELIEELEDLAKRHMNIVLIYKPSSLKKYIIVSDVVITAGGSTVYEILSQKKIPIVFSWADNQDLICRKLKDKGIPFIGKYPHINFNSIVMEINRISHSPYVGVSIDGQGAQRVAETLVRIL</sequence>
<organism evidence="1 2">
    <name type="scientific">Alkaliphilus hydrothermalis</name>
    <dbReference type="NCBI Taxonomy" id="1482730"/>
    <lineage>
        <taxon>Bacteria</taxon>
        <taxon>Bacillati</taxon>
        <taxon>Bacillota</taxon>
        <taxon>Clostridia</taxon>
        <taxon>Peptostreptococcales</taxon>
        <taxon>Natronincolaceae</taxon>
        <taxon>Alkaliphilus</taxon>
    </lineage>
</organism>
<dbReference type="EMBL" id="JAFBEE010000012">
    <property type="protein sequence ID" value="MBM7615381.1"/>
    <property type="molecule type" value="Genomic_DNA"/>
</dbReference>
<proteinExistence type="predicted"/>
<dbReference type="RefSeq" id="WP_204402514.1">
    <property type="nucleotide sequence ID" value="NZ_JAFBEE010000012.1"/>
</dbReference>
<protein>
    <submittedName>
        <fullName evidence="1">Spore coat polysaccharide biosynthesis predicted glycosyltransferase SpsG</fullName>
    </submittedName>
</protein>
<dbReference type="SUPFAM" id="SSF53756">
    <property type="entry name" value="UDP-Glycosyltransferase/glycogen phosphorylase"/>
    <property type="match status" value="1"/>
</dbReference>
<evidence type="ECO:0000313" key="1">
    <source>
        <dbReference type="EMBL" id="MBM7615381.1"/>
    </source>
</evidence>
<dbReference type="Gene3D" id="3.40.50.2000">
    <property type="entry name" value="Glycogen Phosphorylase B"/>
    <property type="match status" value="1"/>
</dbReference>
<gene>
    <name evidence="1" type="ORF">JOC73_001951</name>
</gene>
<keyword evidence="2" id="KW-1185">Reference proteome</keyword>
<dbReference type="Proteomes" id="UP001314796">
    <property type="component" value="Unassembled WGS sequence"/>
</dbReference>
<accession>A0ABS2NRD1</accession>